<evidence type="ECO:0000256" key="10">
    <source>
        <dbReference type="ARBA" id="ARBA00048954"/>
    </source>
</evidence>
<evidence type="ECO:0000256" key="12">
    <source>
        <dbReference type="RuleBase" id="RU362085"/>
    </source>
</evidence>
<proteinExistence type="inferred from homology"/>
<evidence type="ECO:0000313" key="15">
    <source>
        <dbReference type="Proteomes" id="UP000193942"/>
    </source>
</evidence>
<evidence type="ECO:0000259" key="13">
    <source>
        <dbReference type="PROSITE" id="PS51199"/>
    </source>
</evidence>
<dbReference type="InterPro" id="IPR036185">
    <property type="entry name" value="DNA_heli_DnaB-like_N_sf"/>
</dbReference>
<comment type="similarity">
    <text evidence="1 12">Belongs to the helicase family. DnaB subfamily.</text>
</comment>
<keyword evidence="7 12" id="KW-0067">ATP-binding</keyword>
<protein>
    <recommendedName>
        <fullName evidence="11 12">Replicative DNA helicase</fullName>
        <ecNumber evidence="11 12">5.6.2.3</ecNumber>
    </recommendedName>
</protein>
<dbReference type="GO" id="GO:0043139">
    <property type="term" value="F:5'-3' DNA helicase activity"/>
    <property type="evidence" value="ECO:0007669"/>
    <property type="project" value="UniProtKB-EC"/>
</dbReference>
<dbReference type="NCBIfam" id="TIGR00665">
    <property type="entry name" value="DnaB"/>
    <property type="match status" value="1"/>
</dbReference>
<dbReference type="NCBIfam" id="NF040583">
    <property type="entry name" value="dnaB_SPI-7_type"/>
    <property type="match status" value="1"/>
</dbReference>
<dbReference type="CDD" id="cd00984">
    <property type="entry name" value="DnaB_C"/>
    <property type="match status" value="1"/>
</dbReference>
<dbReference type="SUPFAM" id="SSF52540">
    <property type="entry name" value="P-loop containing nucleoside triphosphate hydrolases"/>
    <property type="match status" value="1"/>
</dbReference>
<evidence type="ECO:0000256" key="9">
    <source>
        <dbReference type="ARBA" id="ARBA00023235"/>
    </source>
</evidence>
<dbReference type="AlphaFoldDB" id="A0A1X3IX53"/>
<dbReference type="GO" id="GO:0003677">
    <property type="term" value="F:DNA binding"/>
    <property type="evidence" value="ECO:0007669"/>
    <property type="project" value="UniProtKB-UniRule"/>
</dbReference>
<accession>A0A1X3IX53</accession>
<dbReference type="GO" id="GO:0005524">
    <property type="term" value="F:ATP binding"/>
    <property type="evidence" value="ECO:0007669"/>
    <property type="project" value="UniProtKB-UniRule"/>
</dbReference>
<evidence type="ECO:0000256" key="6">
    <source>
        <dbReference type="ARBA" id="ARBA00022806"/>
    </source>
</evidence>
<dbReference type="PANTHER" id="PTHR30153">
    <property type="entry name" value="REPLICATIVE DNA HELICASE DNAB"/>
    <property type="match status" value="1"/>
</dbReference>
<keyword evidence="4 12" id="KW-0547">Nucleotide-binding</keyword>
<comment type="catalytic activity">
    <reaction evidence="10 12">
        <text>ATP + H2O = ADP + phosphate + H(+)</text>
        <dbReference type="Rhea" id="RHEA:13065"/>
        <dbReference type="ChEBI" id="CHEBI:15377"/>
        <dbReference type="ChEBI" id="CHEBI:15378"/>
        <dbReference type="ChEBI" id="CHEBI:30616"/>
        <dbReference type="ChEBI" id="CHEBI:43474"/>
        <dbReference type="ChEBI" id="CHEBI:456216"/>
        <dbReference type="EC" id="5.6.2.3"/>
    </reaction>
</comment>
<evidence type="ECO:0000256" key="1">
    <source>
        <dbReference type="ARBA" id="ARBA00008428"/>
    </source>
</evidence>
<keyword evidence="6 12" id="KW-0347">Helicase</keyword>
<comment type="function">
    <text evidence="12">The main replicative DNA helicase, it participates in initiation and elongation during chromosome replication. Travels ahead of the DNA replisome, separating dsDNA into templates for DNA synthesis. A processive ATP-dependent 5'-3' DNA helicase it has DNA-dependent ATPase activity.</text>
</comment>
<dbReference type="InterPro" id="IPR007693">
    <property type="entry name" value="DNA_helicase_DnaB-like_N"/>
</dbReference>
<dbReference type="EC" id="5.6.2.3" evidence="11 12"/>
<name>A0A1X3IX53_ECOLX</name>
<dbReference type="PROSITE" id="PS51199">
    <property type="entry name" value="SF4_HELICASE"/>
    <property type="match status" value="1"/>
</dbReference>
<dbReference type="Gene3D" id="1.10.860.10">
    <property type="entry name" value="DNAb Helicase, Chain A"/>
    <property type="match status" value="1"/>
</dbReference>
<dbReference type="GO" id="GO:0005829">
    <property type="term" value="C:cytosol"/>
    <property type="evidence" value="ECO:0007669"/>
    <property type="project" value="TreeGrafter"/>
</dbReference>
<evidence type="ECO:0000256" key="3">
    <source>
        <dbReference type="ARBA" id="ARBA00022705"/>
    </source>
</evidence>
<evidence type="ECO:0000256" key="8">
    <source>
        <dbReference type="ARBA" id="ARBA00023125"/>
    </source>
</evidence>
<evidence type="ECO:0000256" key="2">
    <source>
        <dbReference type="ARBA" id="ARBA00022515"/>
    </source>
</evidence>
<sequence length="490" mass="53977">MYRQLPGFYSRQLYVRHPFSFFYIVRFPAVREGGYAMAEMSVLCAYEAEQAVLGGLMLENERWDEVVLMLSPDDFYVAQHRAIFRAMSELAVNGQPLDLITLSEHLEHQGRLDLLGGFAYLAELSKNTPSAANIMAYAGIVVEKSVLRQLQATGNTLIADVAAPNATSRDVLDAAERRLFALAQNRTLRERTEASLSSALDTVLQQLESVLGSGGVTGTPTGFDCLDEMTCGLQPGDLVLLAARPSMGKTSLALSMCLSAALRRTEESVLVFSIEMPKEQLILRMLSMLGRVELNHLRSGNMDDEDWARVSSAVGMALGDGGMGSLGERLIIDDCSQQTPSSLRASARRYTRLYGKPALIMVDYLQLIRAPELENRTQEIAEISRSLKALGKELGCPVLALSQLNRQVEQRADKRPNNGDLRDSGALEQDADLIMFIYRDEVYNPDSLAKGEAEIIVSKQRQGPTGTVRVRFDGRYTLFTPSENGQGGYA</sequence>
<dbReference type="InterPro" id="IPR016136">
    <property type="entry name" value="DNA_helicase_N/primase_C"/>
</dbReference>
<evidence type="ECO:0000256" key="4">
    <source>
        <dbReference type="ARBA" id="ARBA00022741"/>
    </source>
</evidence>
<dbReference type="Pfam" id="PF00772">
    <property type="entry name" value="DnaB"/>
    <property type="match status" value="1"/>
</dbReference>
<evidence type="ECO:0000256" key="11">
    <source>
        <dbReference type="NCBIfam" id="TIGR00665"/>
    </source>
</evidence>
<evidence type="ECO:0000256" key="5">
    <source>
        <dbReference type="ARBA" id="ARBA00022801"/>
    </source>
</evidence>
<organism evidence="14 15">
    <name type="scientific">Escherichia coli TA447</name>
    <dbReference type="NCBI Taxonomy" id="656447"/>
    <lineage>
        <taxon>Bacteria</taxon>
        <taxon>Pseudomonadati</taxon>
        <taxon>Pseudomonadota</taxon>
        <taxon>Gammaproteobacteria</taxon>
        <taxon>Enterobacterales</taxon>
        <taxon>Enterobacteriaceae</taxon>
        <taxon>Escherichia</taxon>
    </lineage>
</organism>
<comment type="caution">
    <text evidence="14">The sequence shown here is derived from an EMBL/GenBank/DDBJ whole genome shotgun (WGS) entry which is preliminary data.</text>
</comment>
<feature type="domain" description="SF4 helicase" evidence="13">
    <location>
        <begin position="212"/>
        <end position="486"/>
    </location>
</feature>
<dbReference type="Proteomes" id="UP000193942">
    <property type="component" value="Unassembled WGS sequence"/>
</dbReference>
<dbReference type="Pfam" id="PF03796">
    <property type="entry name" value="DnaB_C"/>
    <property type="match status" value="1"/>
</dbReference>
<dbReference type="GO" id="GO:0016887">
    <property type="term" value="F:ATP hydrolysis activity"/>
    <property type="evidence" value="ECO:0007669"/>
    <property type="project" value="RHEA"/>
</dbReference>
<dbReference type="GO" id="GO:0006269">
    <property type="term" value="P:DNA replication, synthesis of primer"/>
    <property type="evidence" value="ECO:0007669"/>
    <property type="project" value="UniProtKB-UniRule"/>
</dbReference>
<keyword evidence="2 12" id="KW-0639">Primosome</keyword>
<dbReference type="Gene3D" id="3.40.50.300">
    <property type="entry name" value="P-loop containing nucleotide triphosphate hydrolases"/>
    <property type="match status" value="1"/>
</dbReference>
<gene>
    <name evidence="14" type="ORF">ECXG_01211</name>
</gene>
<evidence type="ECO:0000313" key="14">
    <source>
        <dbReference type="EMBL" id="OSK92700.1"/>
    </source>
</evidence>
<keyword evidence="8 12" id="KW-0238">DNA-binding</keyword>
<dbReference type="GO" id="GO:1990077">
    <property type="term" value="C:primosome complex"/>
    <property type="evidence" value="ECO:0007669"/>
    <property type="project" value="UniProtKB-UniRule"/>
</dbReference>
<evidence type="ECO:0000256" key="7">
    <source>
        <dbReference type="ARBA" id="ARBA00022840"/>
    </source>
</evidence>
<dbReference type="InterPro" id="IPR007694">
    <property type="entry name" value="DNA_helicase_DnaB-like_C"/>
</dbReference>
<dbReference type="EMBL" id="ADIZ01000031">
    <property type="protein sequence ID" value="OSK92700.1"/>
    <property type="molecule type" value="Genomic_DNA"/>
</dbReference>
<keyword evidence="3 12" id="KW-0235">DNA replication</keyword>
<keyword evidence="5 12" id="KW-0378">Hydrolase</keyword>
<dbReference type="InterPro" id="IPR027417">
    <property type="entry name" value="P-loop_NTPase"/>
</dbReference>
<dbReference type="SUPFAM" id="SSF48024">
    <property type="entry name" value="N-terminal domain of DnaB helicase"/>
    <property type="match status" value="1"/>
</dbReference>
<dbReference type="InterPro" id="IPR007692">
    <property type="entry name" value="DNA_helicase_DnaB"/>
</dbReference>
<reference evidence="14 15" key="1">
    <citation type="submission" date="2010-04" db="EMBL/GenBank/DDBJ databases">
        <title>The Genome Sequence of Escherichia coli TA447.</title>
        <authorList>
            <consortium name="The Broad Institute Genome Sequencing Platform"/>
            <consortium name="The Broad Institute Genome Sequencing Center for Infectious Disease"/>
            <person name="Feldgarden M."/>
            <person name="Gordon D.M."/>
            <person name="Johnson J.R."/>
            <person name="Johnston B.D."/>
            <person name="Young S."/>
            <person name="Zeng Q."/>
            <person name="Koehrsen M."/>
            <person name="Alvarado L."/>
            <person name="Berlin A.M."/>
            <person name="Borenstein D."/>
            <person name="Chapman S.B."/>
            <person name="Chen Z."/>
            <person name="Engels R."/>
            <person name="Freedman E."/>
            <person name="Gellesch M."/>
            <person name="Goldberg J."/>
            <person name="Griggs A."/>
            <person name="Gujja S."/>
            <person name="Heilman E.R."/>
            <person name="Heiman D.I."/>
            <person name="Hepburn T.A."/>
            <person name="Howarth C."/>
            <person name="Jen D."/>
            <person name="Larson L."/>
            <person name="Mehta T."/>
            <person name="Park D."/>
            <person name="Pearson M."/>
            <person name="Richards J."/>
            <person name="Roberts A."/>
            <person name="Saif S."/>
            <person name="Shea T.D."/>
            <person name="Shenoy N."/>
            <person name="Sisk P."/>
            <person name="Stolte C."/>
            <person name="Sykes S.N."/>
            <person name="Walk T."/>
            <person name="White J."/>
            <person name="Yandava C."/>
            <person name="Haas B."/>
            <person name="Henn M.R."/>
            <person name="Nusbaum C."/>
            <person name="Birren B."/>
        </authorList>
    </citation>
    <scope>NUCLEOTIDE SEQUENCE [LARGE SCALE GENOMIC DNA]</scope>
    <source>
        <strain evidence="14 15">TA447</strain>
    </source>
</reference>
<keyword evidence="9" id="KW-0413">Isomerase</keyword>
<dbReference type="PANTHER" id="PTHR30153:SF2">
    <property type="entry name" value="REPLICATIVE DNA HELICASE"/>
    <property type="match status" value="1"/>
</dbReference>